<organism evidence="2 3">
    <name type="scientific">Arcobacter nitrofigilis (strain ATCC 33309 / DSM 7299 / CCUG 15893 / LMG 7604 / NCTC 12251 / CI)</name>
    <name type="common">Campylobacter nitrofigilis</name>
    <dbReference type="NCBI Taxonomy" id="572480"/>
    <lineage>
        <taxon>Bacteria</taxon>
        <taxon>Pseudomonadati</taxon>
        <taxon>Campylobacterota</taxon>
        <taxon>Epsilonproteobacteria</taxon>
        <taxon>Campylobacterales</taxon>
        <taxon>Arcobacteraceae</taxon>
        <taxon>Arcobacter</taxon>
    </lineage>
</organism>
<evidence type="ECO:0008006" key="4">
    <source>
        <dbReference type="Google" id="ProtNLM"/>
    </source>
</evidence>
<feature type="transmembrane region" description="Helical" evidence="1">
    <location>
        <begin position="72"/>
        <end position="89"/>
    </location>
</feature>
<gene>
    <name evidence="2" type="ordered locus">Arnit_0502</name>
</gene>
<name>D5UZD0_ARCNC</name>
<feature type="transmembrane region" description="Helical" evidence="1">
    <location>
        <begin position="44"/>
        <end position="66"/>
    </location>
</feature>
<dbReference type="STRING" id="572480.Arnit_0502"/>
<feature type="transmembrane region" description="Helical" evidence="1">
    <location>
        <begin position="116"/>
        <end position="133"/>
    </location>
</feature>
<sequence length="134" mass="15998">MDFSSSTIDTHVFFVYLFISVMIINFYSVYNINNFIKLAKRLKFFTPLYHTLNAIIIYTGTIVAFYQRTFSFTIFIMIAAAIAVMVLEIKRFKKMRVIKSDDTQLQEEFFRFSRKIYLIEIIIIVFTYIISKIF</sequence>
<accession>D5UZD0</accession>
<dbReference type="AlphaFoldDB" id="D5UZD0"/>
<proteinExistence type="predicted"/>
<keyword evidence="3" id="KW-1185">Reference proteome</keyword>
<evidence type="ECO:0000313" key="2">
    <source>
        <dbReference type="EMBL" id="ADG92167.1"/>
    </source>
</evidence>
<reference evidence="2 3" key="1">
    <citation type="journal article" date="2010" name="Stand. Genomic Sci.">
        <title>Complete genome sequence of Arcobacter nitrofigilis type strain (CI).</title>
        <authorList>
            <person name="Pati A."/>
            <person name="Gronow S."/>
            <person name="Lapidus A."/>
            <person name="Copeland A."/>
            <person name="Glavina Del Rio T."/>
            <person name="Nolan M."/>
            <person name="Lucas S."/>
            <person name="Tice H."/>
            <person name="Cheng J.F."/>
            <person name="Han C."/>
            <person name="Chertkov O."/>
            <person name="Bruce D."/>
            <person name="Tapia R."/>
            <person name="Goodwin L."/>
            <person name="Pitluck S."/>
            <person name="Liolios K."/>
            <person name="Ivanova N."/>
            <person name="Mavromatis K."/>
            <person name="Chen A."/>
            <person name="Palaniappan K."/>
            <person name="Land M."/>
            <person name="Hauser L."/>
            <person name="Chang Y.J."/>
            <person name="Jeffries C.D."/>
            <person name="Detter J.C."/>
            <person name="Rohde M."/>
            <person name="Goker M."/>
            <person name="Bristow J."/>
            <person name="Eisen J.A."/>
            <person name="Markowitz V."/>
            <person name="Hugenholtz P."/>
            <person name="Klenk H.P."/>
            <person name="Kyrpides N.C."/>
        </authorList>
    </citation>
    <scope>NUCLEOTIDE SEQUENCE [LARGE SCALE GENOMIC DNA]</scope>
    <source>
        <strain evidence="3">ATCC 33309 / DSM 7299 / CCUG 15893 / LMG 7604 / NCTC 12251 / CI</strain>
    </source>
</reference>
<dbReference type="EMBL" id="CP001999">
    <property type="protein sequence ID" value="ADG92167.1"/>
    <property type="molecule type" value="Genomic_DNA"/>
</dbReference>
<evidence type="ECO:0000313" key="3">
    <source>
        <dbReference type="Proteomes" id="UP000000939"/>
    </source>
</evidence>
<feature type="transmembrane region" description="Helical" evidence="1">
    <location>
        <begin position="12"/>
        <end position="32"/>
    </location>
</feature>
<dbReference type="RefSeq" id="WP_013134312.1">
    <property type="nucleotide sequence ID" value="NC_014166.1"/>
</dbReference>
<dbReference type="Proteomes" id="UP000000939">
    <property type="component" value="Chromosome"/>
</dbReference>
<keyword evidence="1" id="KW-0472">Membrane</keyword>
<keyword evidence="1" id="KW-1133">Transmembrane helix</keyword>
<keyword evidence="1" id="KW-0812">Transmembrane</keyword>
<protein>
    <recommendedName>
        <fullName evidence="4">TerC family integral membrane protein</fullName>
    </recommendedName>
</protein>
<dbReference type="HOGENOM" id="CLU_156356_0_0_7"/>
<dbReference type="eggNOG" id="ENOG50319M8">
    <property type="taxonomic scope" value="Bacteria"/>
</dbReference>
<evidence type="ECO:0000256" key="1">
    <source>
        <dbReference type="SAM" id="Phobius"/>
    </source>
</evidence>
<dbReference type="OrthoDB" id="5348063at2"/>
<dbReference type="KEGG" id="ant:Arnit_0502"/>